<evidence type="ECO:0000259" key="1">
    <source>
        <dbReference type="Pfam" id="PF12728"/>
    </source>
</evidence>
<reference evidence="2 3" key="1">
    <citation type="submission" date="2016-10" db="EMBL/GenBank/DDBJ databases">
        <authorList>
            <person name="de Groot N.N."/>
        </authorList>
    </citation>
    <scope>NUCLEOTIDE SEQUENCE [LARGE SCALE GENOMIC DNA]</scope>
    <source>
        <strain evidence="2 3">DSM 26515</strain>
    </source>
</reference>
<dbReference type="SUPFAM" id="SSF46955">
    <property type="entry name" value="Putative DNA-binding domain"/>
    <property type="match status" value="1"/>
</dbReference>
<dbReference type="InterPro" id="IPR041657">
    <property type="entry name" value="HTH_17"/>
</dbReference>
<evidence type="ECO:0000313" key="2">
    <source>
        <dbReference type="EMBL" id="SEJ55537.1"/>
    </source>
</evidence>
<dbReference type="STRING" id="529704.SAMN02927913_2187"/>
<dbReference type="RefSeq" id="WP_217638769.1">
    <property type="nucleotide sequence ID" value="NZ_FNYC01000012.1"/>
</dbReference>
<name>A0A1H6ZVA9_9GAMM</name>
<proteinExistence type="predicted"/>
<dbReference type="Pfam" id="PF12728">
    <property type="entry name" value="HTH_17"/>
    <property type="match status" value="1"/>
</dbReference>
<dbReference type="AlphaFoldDB" id="A0A1H6ZVA9"/>
<accession>A0A1H6ZVA9</accession>
<sequence>MATKLLTPAEVCEILSIKPRTLEDWRLGRSGPSLPFVRLGRTVRYREEDVEALIKESLSMDPTPIQRHR</sequence>
<dbReference type="EMBL" id="FNYC01000012">
    <property type="protein sequence ID" value="SEJ55537.1"/>
    <property type="molecule type" value="Genomic_DNA"/>
</dbReference>
<evidence type="ECO:0000313" key="3">
    <source>
        <dbReference type="Proteomes" id="UP000199420"/>
    </source>
</evidence>
<protein>
    <submittedName>
        <fullName evidence="2">DNA binding domain-containing protein, excisionase family</fullName>
    </submittedName>
</protein>
<organism evidence="2 3">
    <name type="scientific">Frateuria terrea</name>
    <dbReference type="NCBI Taxonomy" id="529704"/>
    <lineage>
        <taxon>Bacteria</taxon>
        <taxon>Pseudomonadati</taxon>
        <taxon>Pseudomonadota</taxon>
        <taxon>Gammaproteobacteria</taxon>
        <taxon>Lysobacterales</taxon>
        <taxon>Rhodanobacteraceae</taxon>
        <taxon>Frateuria</taxon>
    </lineage>
</organism>
<keyword evidence="3" id="KW-1185">Reference proteome</keyword>
<dbReference type="Proteomes" id="UP000199420">
    <property type="component" value="Unassembled WGS sequence"/>
</dbReference>
<dbReference type="InterPro" id="IPR009061">
    <property type="entry name" value="DNA-bd_dom_put_sf"/>
</dbReference>
<feature type="domain" description="Helix-turn-helix" evidence="1">
    <location>
        <begin position="5"/>
        <end position="56"/>
    </location>
</feature>
<gene>
    <name evidence="2" type="ORF">SAMN04487997_0202</name>
</gene>